<evidence type="ECO:0000313" key="3">
    <source>
        <dbReference type="EMBL" id="KAB1077131.1"/>
    </source>
</evidence>
<reference evidence="3 4" key="1">
    <citation type="submission" date="2019-09" db="EMBL/GenBank/DDBJ databases">
        <title>YIM 48816 draft genome.</title>
        <authorList>
            <person name="Jiang L."/>
        </authorList>
    </citation>
    <scope>NUCLEOTIDE SEQUENCE [LARGE SCALE GENOMIC DNA]</scope>
    <source>
        <strain evidence="3 4">YIM 48816</strain>
    </source>
</reference>
<feature type="signal peptide" evidence="2">
    <location>
        <begin position="1"/>
        <end position="23"/>
    </location>
</feature>
<feature type="region of interest" description="Disordered" evidence="1">
    <location>
        <begin position="23"/>
        <end position="50"/>
    </location>
</feature>
<sequence>MRFQVLALSALAALACLLGSTLAQQGARSPTEANKPAPSTRGAINDETMTDVDPAVLTQCKDSAATKRLKGAARDEFMRSCVTPED</sequence>
<evidence type="ECO:0000256" key="1">
    <source>
        <dbReference type="SAM" id="MobiDB-lite"/>
    </source>
</evidence>
<dbReference type="AlphaFoldDB" id="A0A6L3SYB0"/>
<dbReference type="EMBL" id="VZZK01000023">
    <property type="protein sequence ID" value="KAB1077131.1"/>
    <property type="molecule type" value="Genomic_DNA"/>
</dbReference>
<dbReference type="OrthoDB" id="8006117at2"/>
<dbReference type="Proteomes" id="UP000474159">
    <property type="component" value="Unassembled WGS sequence"/>
</dbReference>
<accession>A0A6L3SYB0</accession>
<gene>
    <name evidence="3" type="ORF">F6X53_19795</name>
</gene>
<protein>
    <recommendedName>
        <fullName evidence="5">Phosphate starvation-inducible protein PsiF</fullName>
    </recommendedName>
</protein>
<keyword evidence="4" id="KW-1185">Reference proteome</keyword>
<evidence type="ECO:0000313" key="4">
    <source>
        <dbReference type="Proteomes" id="UP000474159"/>
    </source>
</evidence>
<organism evidence="3 4">
    <name type="scientific">Methylobacterium soli</name>
    <dbReference type="NCBI Taxonomy" id="553447"/>
    <lineage>
        <taxon>Bacteria</taxon>
        <taxon>Pseudomonadati</taxon>
        <taxon>Pseudomonadota</taxon>
        <taxon>Alphaproteobacteria</taxon>
        <taxon>Hyphomicrobiales</taxon>
        <taxon>Methylobacteriaceae</taxon>
        <taxon>Methylobacterium</taxon>
    </lineage>
</organism>
<evidence type="ECO:0008006" key="5">
    <source>
        <dbReference type="Google" id="ProtNLM"/>
    </source>
</evidence>
<dbReference type="RefSeq" id="WP_151001918.1">
    <property type="nucleotide sequence ID" value="NZ_BPQY01000259.1"/>
</dbReference>
<dbReference type="PROSITE" id="PS51257">
    <property type="entry name" value="PROKAR_LIPOPROTEIN"/>
    <property type="match status" value="1"/>
</dbReference>
<name>A0A6L3SYB0_9HYPH</name>
<dbReference type="InterPro" id="IPR011690">
    <property type="entry name" value="P_starv_induced_PsiF"/>
</dbReference>
<keyword evidence="2" id="KW-0732">Signal</keyword>
<dbReference type="Pfam" id="PF07769">
    <property type="entry name" value="PsiF_repeat"/>
    <property type="match status" value="1"/>
</dbReference>
<evidence type="ECO:0000256" key="2">
    <source>
        <dbReference type="SAM" id="SignalP"/>
    </source>
</evidence>
<feature type="chain" id="PRO_5026937295" description="Phosphate starvation-inducible protein PsiF" evidence="2">
    <location>
        <begin position="24"/>
        <end position="86"/>
    </location>
</feature>
<proteinExistence type="predicted"/>
<comment type="caution">
    <text evidence="3">The sequence shown here is derived from an EMBL/GenBank/DDBJ whole genome shotgun (WGS) entry which is preliminary data.</text>
</comment>